<dbReference type="Pfam" id="PF05845">
    <property type="entry name" value="PhnH"/>
    <property type="match status" value="1"/>
</dbReference>
<reference evidence="1 2" key="1">
    <citation type="journal article" date="2011" name="J. Microbiol.">
        <title>Bacillus kyonggiensis sp. nov., isolated from soil of a lettuce field.</title>
        <authorList>
            <person name="Dong K."/>
            <person name="Lee S."/>
        </authorList>
    </citation>
    <scope>NUCLEOTIDE SEQUENCE [LARGE SCALE GENOMIC DNA]</scope>
    <source>
        <strain evidence="1 2">NB22</strain>
    </source>
</reference>
<sequence>MKLDIVHDLQSVYRKIVDASARPGQLADLTKDACFVKEEGNHDCPASILLLALTLFDQEITFKVISEKEENITKTINQLTYAKPVETEDADYILILQDAEVGALNNAIEIAKPGTLKNPHSSATIIVEVSEVSDEPSLRLKGPGIQAIEFAHVETNEKWVESRQMKNIEYPLGIEMMFVDHQAQLLSLPRTTQITENRVIV</sequence>
<organism evidence="1 2">
    <name type="scientific">Robertmurraya kyonggiensis</name>
    <dbReference type="NCBI Taxonomy" id="1037680"/>
    <lineage>
        <taxon>Bacteria</taxon>
        <taxon>Bacillati</taxon>
        <taxon>Bacillota</taxon>
        <taxon>Bacilli</taxon>
        <taxon>Bacillales</taxon>
        <taxon>Bacillaceae</taxon>
        <taxon>Robertmurraya</taxon>
    </lineage>
</organism>
<dbReference type="RefSeq" id="WP_136832382.1">
    <property type="nucleotide sequence ID" value="NZ_SWBM01000003.1"/>
</dbReference>
<dbReference type="AlphaFoldDB" id="A0A4U1D3V0"/>
<dbReference type="GO" id="GO:0019634">
    <property type="term" value="P:organic phosphonate metabolic process"/>
    <property type="evidence" value="ECO:0007669"/>
    <property type="project" value="InterPro"/>
</dbReference>
<protein>
    <submittedName>
        <fullName evidence="1">Phosphonate C-P lyase system protein PhnH</fullName>
    </submittedName>
</protein>
<keyword evidence="2" id="KW-1185">Reference proteome</keyword>
<dbReference type="Gene3D" id="3.40.50.11310">
    <property type="entry name" value="Bacterial phosphonate metabolism protein PhnH"/>
    <property type="match status" value="1"/>
</dbReference>
<evidence type="ECO:0000313" key="2">
    <source>
        <dbReference type="Proteomes" id="UP000307756"/>
    </source>
</evidence>
<dbReference type="InterPro" id="IPR008772">
    <property type="entry name" value="Phosphonate_metab_PhnH"/>
</dbReference>
<dbReference type="InterPro" id="IPR038058">
    <property type="entry name" value="PhnH-like_sp"/>
</dbReference>
<dbReference type="NCBIfam" id="TIGR03292">
    <property type="entry name" value="PhnH_redo"/>
    <property type="match status" value="1"/>
</dbReference>
<evidence type="ECO:0000313" key="1">
    <source>
        <dbReference type="EMBL" id="TKC16383.1"/>
    </source>
</evidence>
<accession>A0A4U1D3V0</accession>
<name>A0A4U1D3V0_9BACI</name>
<dbReference type="GO" id="GO:0016829">
    <property type="term" value="F:lyase activity"/>
    <property type="evidence" value="ECO:0007669"/>
    <property type="project" value="UniProtKB-KW"/>
</dbReference>
<dbReference type="OrthoDB" id="154477at2"/>
<dbReference type="PIRSF" id="PIRSF020680">
    <property type="entry name" value="PhnH"/>
    <property type="match status" value="1"/>
</dbReference>
<dbReference type="SUPFAM" id="SSF159709">
    <property type="entry name" value="PhnH-like"/>
    <property type="match status" value="1"/>
</dbReference>
<proteinExistence type="predicted"/>
<comment type="caution">
    <text evidence="1">The sequence shown here is derived from an EMBL/GenBank/DDBJ whole genome shotgun (WGS) entry which is preliminary data.</text>
</comment>
<keyword evidence="1" id="KW-0456">Lyase</keyword>
<dbReference type="Proteomes" id="UP000307756">
    <property type="component" value="Unassembled WGS sequence"/>
</dbReference>
<gene>
    <name evidence="1" type="primary">phnH</name>
    <name evidence="1" type="ORF">FA727_15655</name>
</gene>
<dbReference type="EMBL" id="SWBM01000003">
    <property type="protein sequence ID" value="TKC16383.1"/>
    <property type="molecule type" value="Genomic_DNA"/>
</dbReference>